<dbReference type="PANTHER" id="PTHR33164:SF89">
    <property type="entry name" value="MARR FAMILY REGULATORY PROTEIN"/>
    <property type="match status" value="1"/>
</dbReference>
<evidence type="ECO:0000313" key="4">
    <source>
        <dbReference type="Proteomes" id="UP000051497"/>
    </source>
</evidence>
<dbReference type="Pfam" id="PF01047">
    <property type="entry name" value="MarR"/>
    <property type="match status" value="1"/>
</dbReference>
<name>A0A0Q9YZL0_9GAMM</name>
<dbReference type="Gene3D" id="1.10.10.10">
    <property type="entry name" value="Winged helix-like DNA-binding domain superfamily/Winged helix DNA-binding domain"/>
    <property type="match status" value="1"/>
</dbReference>
<dbReference type="PATRIC" id="fig|1590043.3.peg.1452"/>
<evidence type="ECO:0000259" key="1">
    <source>
        <dbReference type="PROSITE" id="PS50995"/>
    </source>
</evidence>
<dbReference type="EMBL" id="LKAJ02000001">
    <property type="protein sequence ID" value="MCS5711600.1"/>
    <property type="molecule type" value="Genomic_DNA"/>
</dbReference>
<organism evidence="2">
    <name type="scientific">Candidatus Berkiella aquae</name>
    <dbReference type="NCBI Taxonomy" id="295108"/>
    <lineage>
        <taxon>Bacteria</taxon>
        <taxon>Pseudomonadati</taxon>
        <taxon>Pseudomonadota</taxon>
        <taxon>Gammaproteobacteria</taxon>
        <taxon>Candidatus Berkiellales</taxon>
        <taxon>Candidatus Berkiellaceae</taxon>
        <taxon>Candidatus Berkiella</taxon>
    </lineage>
</organism>
<dbReference type="OrthoDB" id="7502947at2"/>
<dbReference type="InterPro" id="IPR036390">
    <property type="entry name" value="WH_DNA-bd_sf"/>
</dbReference>
<reference evidence="2" key="1">
    <citation type="submission" date="2015-09" db="EMBL/GenBank/DDBJ databases">
        <title>Draft Genome Sequences of Two Novel Amoeba-resistant Intranuclear Bacteria, Candidatus Berkiella cookevillensis and Candidatus Berkiella aquae.</title>
        <authorList>
            <person name="Mehari Y.T."/>
            <person name="Arivett B.A."/>
            <person name="Farone A.L."/>
            <person name="Gunderson J.H."/>
            <person name="Farone M.B."/>
        </authorList>
    </citation>
    <scope>NUCLEOTIDE SEQUENCE [LARGE SCALE GENOMIC DNA]</scope>
    <source>
        <strain evidence="2">HT99</strain>
    </source>
</reference>
<gene>
    <name evidence="2" type="primary">ohrR</name>
    <name evidence="3" type="ORF">HT99x_009135</name>
    <name evidence="2" type="ORF">HT99x_01425</name>
</gene>
<comment type="caution">
    <text evidence="2">The sequence shown here is derived from an EMBL/GenBank/DDBJ whole genome shotgun (WGS) entry which is preliminary data.</text>
</comment>
<accession>A0A0Q9YZL0</accession>
<dbReference type="EMBL" id="LKAJ01000004">
    <property type="protein sequence ID" value="KRG21672.1"/>
    <property type="molecule type" value="Genomic_DNA"/>
</dbReference>
<dbReference type="SUPFAM" id="SSF46785">
    <property type="entry name" value="Winged helix' DNA-binding domain"/>
    <property type="match status" value="1"/>
</dbReference>
<dbReference type="GO" id="GO:0003700">
    <property type="term" value="F:DNA-binding transcription factor activity"/>
    <property type="evidence" value="ECO:0007669"/>
    <property type="project" value="InterPro"/>
</dbReference>
<dbReference type="PRINTS" id="PR00598">
    <property type="entry name" value="HTHMARR"/>
</dbReference>
<dbReference type="RefSeq" id="WP_083482842.1">
    <property type="nucleotide sequence ID" value="NZ_LKAJ02000001.1"/>
</dbReference>
<reference evidence="3" key="3">
    <citation type="submission" date="2021-06" db="EMBL/GenBank/DDBJ databases">
        <title>Genomic Description and Analysis of Intracellular Bacteria, Candidatus Berkiella cookevillensis and Candidatus Berkiella aquae.</title>
        <authorList>
            <person name="Kidane D.T."/>
            <person name="Mehari Y.T."/>
            <person name="Rice F.C."/>
            <person name="Arivett B.A."/>
            <person name="Farone A.L."/>
            <person name="Berk S.G."/>
            <person name="Farone M.B."/>
        </authorList>
    </citation>
    <scope>NUCLEOTIDE SEQUENCE</scope>
    <source>
        <strain evidence="3">HT99</strain>
    </source>
</reference>
<dbReference type="InterPro" id="IPR000835">
    <property type="entry name" value="HTH_MarR-typ"/>
</dbReference>
<dbReference type="PROSITE" id="PS50995">
    <property type="entry name" value="HTH_MARR_2"/>
    <property type="match status" value="1"/>
</dbReference>
<proteinExistence type="predicted"/>
<dbReference type="InterPro" id="IPR039422">
    <property type="entry name" value="MarR/SlyA-like"/>
</dbReference>
<dbReference type="GO" id="GO:0006950">
    <property type="term" value="P:response to stress"/>
    <property type="evidence" value="ECO:0007669"/>
    <property type="project" value="TreeGrafter"/>
</dbReference>
<evidence type="ECO:0000313" key="2">
    <source>
        <dbReference type="EMBL" id="KRG21672.1"/>
    </source>
</evidence>
<dbReference type="PANTHER" id="PTHR33164">
    <property type="entry name" value="TRANSCRIPTIONAL REGULATOR, MARR FAMILY"/>
    <property type="match status" value="1"/>
</dbReference>
<protein>
    <submittedName>
        <fullName evidence="3">MarR family transcriptional regulator</fullName>
    </submittedName>
    <submittedName>
        <fullName evidence="2">Organic hydroperoxide resistance transcriptional regulator</fullName>
    </submittedName>
</protein>
<dbReference type="STRING" id="295108.HT99x_01425"/>
<keyword evidence="4" id="KW-1185">Reference proteome</keyword>
<dbReference type="Proteomes" id="UP000051497">
    <property type="component" value="Unassembled WGS sequence"/>
</dbReference>
<sequence>MDLLDSIPLAEQALPEEHTSEIKLPNYPKRIFLALRSIMQSMDSHSRKLNKLFDITVPQIVCLYEIFERGAMTISVLAKSIHLTPSTLVGVIDRLEEKKLVTRMRDVADRRAIFIDITDKGRDFVKNVPQLMHNRLYGSLQSLSESEQILIANSLELLVHLLEQPN</sequence>
<feature type="domain" description="HTH marR-type" evidence="1">
    <location>
        <begin position="28"/>
        <end position="166"/>
    </location>
</feature>
<reference evidence="3" key="2">
    <citation type="journal article" date="2016" name="Genome Announc.">
        <title>Draft Genome Sequences of Two Novel Amoeba-Resistant Intranuclear Bacteria, 'Candidatus Berkiella cookevillensis' and 'Candidatus Berkiella aquae'.</title>
        <authorList>
            <person name="Mehari Y.T."/>
            <person name="Arivett B.A."/>
            <person name="Farone A.L."/>
            <person name="Gunderson J.H."/>
            <person name="Farone M.B."/>
        </authorList>
    </citation>
    <scope>NUCLEOTIDE SEQUENCE</scope>
    <source>
        <strain evidence="3">HT99</strain>
    </source>
</reference>
<dbReference type="InterPro" id="IPR036388">
    <property type="entry name" value="WH-like_DNA-bd_sf"/>
</dbReference>
<dbReference type="SMART" id="SM00347">
    <property type="entry name" value="HTH_MARR"/>
    <property type="match status" value="1"/>
</dbReference>
<evidence type="ECO:0000313" key="3">
    <source>
        <dbReference type="EMBL" id="MCS5711600.1"/>
    </source>
</evidence>
<dbReference type="AlphaFoldDB" id="A0A0Q9YZL0"/>